<evidence type="ECO:0000313" key="7">
    <source>
        <dbReference type="Proteomes" id="UP000285883"/>
    </source>
</evidence>
<feature type="transmembrane region" description="Helical" evidence="1">
    <location>
        <begin position="7"/>
        <end position="26"/>
    </location>
</feature>
<dbReference type="Proteomes" id="UP000792063">
    <property type="component" value="Unassembled WGS sequence"/>
</dbReference>
<evidence type="ECO:0000313" key="2">
    <source>
        <dbReference type="EMBL" id="KAG2525582.1"/>
    </source>
</evidence>
<accession>A0A3R7JH37</accession>
<keyword evidence="1" id="KW-0812">Transmembrane</keyword>
<evidence type="ECO:0000313" key="6">
    <source>
        <dbReference type="Proteomes" id="UP000285624"/>
    </source>
</evidence>
<dbReference type="EMBL" id="JPWV03000090">
    <property type="protein sequence ID" value="KAG2525582.1"/>
    <property type="molecule type" value="Genomic_DNA"/>
</dbReference>
<reference evidence="2" key="1">
    <citation type="journal article" date="2015" name="Genom Data">
        <title>Genome sequences of six Phytophthora species associated with forests in New Zealand.</title>
        <authorList>
            <person name="Studholme D.J."/>
            <person name="McDougal R.L."/>
            <person name="Sambles C."/>
            <person name="Hansen E."/>
            <person name="Hardy G."/>
            <person name="Grant M."/>
            <person name="Ganley R.J."/>
            <person name="Williams N.M."/>
        </authorList>
    </citation>
    <scope>NUCLEOTIDE SEQUENCE</scope>
    <source>
        <strain evidence="2">NZFS 2646</strain>
        <strain evidence="3">NZFS 3630</strain>
    </source>
</reference>
<evidence type="ECO:0008006" key="8">
    <source>
        <dbReference type="Google" id="ProtNLM"/>
    </source>
</evidence>
<dbReference type="Proteomes" id="UP000285883">
    <property type="component" value="Unassembled WGS sequence"/>
</dbReference>
<name>A0A3R7JH37_9STRA</name>
<reference evidence="6 7" key="2">
    <citation type="submission" date="2018-07" db="EMBL/GenBank/DDBJ databases">
        <title>Genome sequencing of oomycete isolates from Chile give support for New Zealand origin for Phytophthora kernoviae and make available the first Nothophytophthora sp. genome.</title>
        <authorList>
            <person name="Studholme D.J."/>
            <person name="Sanfuentes E."/>
            <person name="Panda P."/>
            <person name="Hill R."/>
            <person name="Sambles C."/>
            <person name="Grant M."/>
            <person name="Williams N.M."/>
            <person name="Mcdougal R.L."/>
        </authorList>
    </citation>
    <scope>NUCLEOTIDE SEQUENCE [LARGE SCALE GENOMIC DNA]</scope>
    <source>
        <strain evidence="4">Chile2</strain>
        <strain evidence="5">Chile4</strain>
    </source>
</reference>
<evidence type="ECO:0000313" key="5">
    <source>
        <dbReference type="EMBL" id="RLN80276.1"/>
    </source>
</evidence>
<dbReference type="Proteomes" id="UP000785171">
    <property type="component" value="Unassembled WGS sequence"/>
</dbReference>
<dbReference type="EMBL" id="MBDN02000114">
    <property type="protein sequence ID" value="RLN80276.1"/>
    <property type="molecule type" value="Genomic_DNA"/>
</dbReference>
<evidence type="ECO:0000256" key="1">
    <source>
        <dbReference type="SAM" id="Phobius"/>
    </source>
</evidence>
<reference evidence="2" key="3">
    <citation type="submission" date="2020-06" db="EMBL/GenBank/DDBJ databases">
        <authorList>
            <person name="Studholme D.J."/>
        </authorList>
    </citation>
    <scope>NUCLEOTIDE SEQUENCE</scope>
    <source>
        <strain evidence="2">NZFS 2646</strain>
        <strain evidence="3">NZFS 3630</strain>
    </source>
</reference>
<dbReference type="Gene3D" id="1.20.144.10">
    <property type="entry name" value="Phosphatidic acid phosphatase type 2/haloperoxidase"/>
    <property type="match status" value="1"/>
</dbReference>
<keyword evidence="1" id="KW-0472">Membrane</keyword>
<protein>
    <recommendedName>
        <fullName evidence="8">Phosphatidic acid phosphatase type 2/haloperoxidase domain-containing protein</fullName>
    </recommendedName>
</protein>
<gene>
    <name evidence="4" type="ORF">BBI17_004471</name>
    <name evidence="5" type="ORF">BBO99_00004600</name>
    <name evidence="2" type="ORF">JM16_004103</name>
    <name evidence="3" type="ORF">JM18_003681</name>
</gene>
<evidence type="ECO:0000313" key="4">
    <source>
        <dbReference type="EMBL" id="RLN46353.1"/>
    </source>
</evidence>
<dbReference type="EMBL" id="JPWU03000083">
    <property type="protein sequence ID" value="KAG2527288.1"/>
    <property type="molecule type" value="Genomic_DNA"/>
</dbReference>
<keyword evidence="6" id="KW-1185">Reference proteome</keyword>
<evidence type="ECO:0000313" key="3">
    <source>
        <dbReference type="EMBL" id="KAG2527288.1"/>
    </source>
</evidence>
<dbReference type="AlphaFoldDB" id="A0A3R7JH37"/>
<comment type="caution">
    <text evidence="4">The sequence shown here is derived from an EMBL/GenBank/DDBJ whole genome shotgun (WGS) entry which is preliminary data.</text>
</comment>
<proteinExistence type="predicted"/>
<dbReference type="Proteomes" id="UP000285624">
    <property type="component" value="Unassembled WGS sequence"/>
</dbReference>
<organism evidence="4 7">
    <name type="scientific">Phytophthora kernoviae</name>
    <dbReference type="NCBI Taxonomy" id="325452"/>
    <lineage>
        <taxon>Eukaryota</taxon>
        <taxon>Sar</taxon>
        <taxon>Stramenopiles</taxon>
        <taxon>Oomycota</taxon>
        <taxon>Peronosporomycetes</taxon>
        <taxon>Peronosporales</taxon>
        <taxon>Peronosporaceae</taxon>
        <taxon>Phytophthora</taxon>
    </lineage>
</organism>
<feature type="transmembrane region" description="Helical" evidence="1">
    <location>
        <begin position="38"/>
        <end position="60"/>
    </location>
</feature>
<sequence>MQRWELVTKATACAGFILLFVPVPYSRMYLGDHTALQVGIGSADGVIFGLIYFFVLRYVVGKRLPSATERMMKGRFQFLKMFNDFYPVKEGRPTALAPLMNSEQ</sequence>
<dbReference type="EMBL" id="MAYM02000054">
    <property type="protein sequence ID" value="RLN46353.1"/>
    <property type="molecule type" value="Genomic_DNA"/>
</dbReference>
<keyword evidence="1" id="KW-1133">Transmembrane helix</keyword>